<reference evidence="2 3" key="1">
    <citation type="submission" date="2014-04" db="EMBL/GenBank/DDBJ databases">
        <authorList>
            <consortium name="DOE Joint Genome Institute"/>
            <person name="Kuo A."/>
            <person name="Martino E."/>
            <person name="Perotto S."/>
            <person name="Kohler A."/>
            <person name="Nagy L.G."/>
            <person name="Floudas D."/>
            <person name="Copeland A."/>
            <person name="Barry K.W."/>
            <person name="Cichocki N."/>
            <person name="Veneault-Fourrey C."/>
            <person name="LaButti K."/>
            <person name="Lindquist E.A."/>
            <person name="Lipzen A."/>
            <person name="Lundell T."/>
            <person name="Morin E."/>
            <person name="Murat C."/>
            <person name="Sun H."/>
            <person name="Tunlid A."/>
            <person name="Henrissat B."/>
            <person name="Grigoriev I.V."/>
            <person name="Hibbett D.S."/>
            <person name="Martin F."/>
            <person name="Nordberg H.P."/>
            <person name="Cantor M.N."/>
            <person name="Hua S.X."/>
        </authorList>
    </citation>
    <scope>NUCLEOTIDE SEQUENCE [LARGE SCALE GENOMIC DNA]</scope>
    <source>
        <strain evidence="2 3">Zn</strain>
    </source>
</reference>
<dbReference type="PANTHER" id="PTHR42678">
    <property type="entry name" value="AMIDASE"/>
    <property type="match status" value="1"/>
</dbReference>
<organism evidence="2 3">
    <name type="scientific">Oidiodendron maius (strain Zn)</name>
    <dbReference type="NCBI Taxonomy" id="913774"/>
    <lineage>
        <taxon>Eukaryota</taxon>
        <taxon>Fungi</taxon>
        <taxon>Dikarya</taxon>
        <taxon>Ascomycota</taxon>
        <taxon>Pezizomycotina</taxon>
        <taxon>Leotiomycetes</taxon>
        <taxon>Leotiomycetes incertae sedis</taxon>
        <taxon>Myxotrichaceae</taxon>
        <taxon>Oidiodendron</taxon>
    </lineage>
</organism>
<proteinExistence type="predicted"/>
<dbReference type="Proteomes" id="UP000054321">
    <property type="component" value="Unassembled WGS sequence"/>
</dbReference>
<dbReference type="STRING" id="913774.A0A0C3GV58"/>
<reference evidence="3" key="2">
    <citation type="submission" date="2015-01" db="EMBL/GenBank/DDBJ databases">
        <title>Evolutionary Origins and Diversification of the Mycorrhizal Mutualists.</title>
        <authorList>
            <consortium name="DOE Joint Genome Institute"/>
            <consortium name="Mycorrhizal Genomics Consortium"/>
            <person name="Kohler A."/>
            <person name="Kuo A."/>
            <person name="Nagy L.G."/>
            <person name="Floudas D."/>
            <person name="Copeland A."/>
            <person name="Barry K.W."/>
            <person name="Cichocki N."/>
            <person name="Veneault-Fourrey C."/>
            <person name="LaButti K."/>
            <person name="Lindquist E.A."/>
            <person name="Lipzen A."/>
            <person name="Lundell T."/>
            <person name="Morin E."/>
            <person name="Murat C."/>
            <person name="Riley R."/>
            <person name="Ohm R."/>
            <person name="Sun H."/>
            <person name="Tunlid A."/>
            <person name="Henrissat B."/>
            <person name="Grigoriev I.V."/>
            <person name="Hibbett D.S."/>
            <person name="Martin F."/>
        </authorList>
    </citation>
    <scope>NUCLEOTIDE SEQUENCE [LARGE SCALE GENOMIC DNA]</scope>
    <source>
        <strain evidence="3">Zn</strain>
    </source>
</reference>
<dbReference type="OrthoDB" id="566138at2759"/>
<evidence type="ECO:0000313" key="3">
    <source>
        <dbReference type="Proteomes" id="UP000054321"/>
    </source>
</evidence>
<sequence>METLDLLTASASDIQILLSSGRITSVELVEICLAQIDRYDRNGWELRAMMFISNREKLMDVARGLDQERAAGKVRGRLHGVPIVLKDQWQLHPDYGMPTTAGMSALLEARNSDSAALVKKLEEAGLIILGKTNMSEFGGGKASDTVGKSAVGGQCRSAYVAGGVSLDEPALGHSNPGGSSSGSAVAISAGYAPLSIGTEAEGSVTTPASRAALYGLVMTRETISLAGYMAISPTYASPGCMAKTAGDLMALTEVMLEASSAKVKTKLPCPTELAKGWKGIKLGFASHDYSPIPTSFTGLQDSEILELKTTYESAITKIGQLGARVHYPIQLPGIKSDPIFLHNGNPASQQLVLGEIQWDLNAYLQSLVYSPVRSLEELIQWNKDHPGAQAGLDQVQHIASQESTMTKEEHTQLKEKMAKAAGEDCIDRVMKELGVDAIVGTMEMMICGLTTLAGYPVATMPLGVFEKSGRPYGLCLIARKHEEGNLLRIMGAYEASFPARNTPRLS</sequence>
<name>A0A0C3GV58_OIDMZ</name>
<dbReference type="InterPro" id="IPR023631">
    <property type="entry name" value="Amidase_dom"/>
</dbReference>
<dbReference type="InterPro" id="IPR036928">
    <property type="entry name" value="AS_sf"/>
</dbReference>
<dbReference type="HOGENOM" id="CLU_009600_14_3_1"/>
<dbReference type="InParanoid" id="A0A0C3GV58"/>
<evidence type="ECO:0000313" key="2">
    <source>
        <dbReference type="EMBL" id="KIM94176.1"/>
    </source>
</evidence>
<gene>
    <name evidence="2" type="ORF">OIDMADRAFT_61008</name>
</gene>
<dbReference type="Pfam" id="PF01425">
    <property type="entry name" value="Amidase"/>
    <property type="match status" value="1"/>
</dbReference>
<dbReference type="AlphaFoldDB" id="A0A0C3GV58"/>
<accession>A0A0C3GV58</accession>
<evidence type="ECO:0000259" key="1">
    <source>
        <dbReference type="Pfam" id="PF01425"/>
    </source>
</evidence>
<keyword evidence="3" id="KW-1185">Reference proteome</keyword>
<dbReference type="SUPFAM" id="SSF75304">
    <property type="entry name" value="Amidase signature (AS) enzymes"/>
    <property type="match status" value="1"/>
</dbReference>
<feature type="domain" description="Amidase" evidence="1">
    <location>
        <begin position="27"/>
        <end position="289"/>
    </location>
</feature>
<protein>
    <recommendedName>
        <fullName evidence="1">Amidase domain-containing protein</fullName>
    </recommendedName>
</protein>
<dbReference type="EMBL" id="KN832891">
    <property type="protein sequence ID" value="KIM94176.1"/>
    <property type="molecule type" value="Genomic_DNA"/>
</dbReference>
<dbReference type="Gene3D" id="3.90.1300.10">
    <property type="entry name" value="Amidase signature (AS) domain"/>
    <property type="match status" value="1"/>
</dbReference>
<dbReference type="PANTHER" id="PTHR42678:SF34">
    <property type="entry name" value="OS04G0183300 PROTEIN"/>
    <property type="match status" value="1"/>
</dbReference>